<dbReference type="Proteomes" id="UP001516464">
    <property type="component" value="Unassembled WGS sequence"/>
</dbReference>
<comment type="caution">
    <text evidence="4">The sequence shown here is derived from an EMBL/GenBank/DDBJ whole genome shotgun (WGS) entry which is preliminary data.</text>
</comment>
<dbReference type="InterPro" id="IPR009071">
    <property type="entry name" value="HMG_box_dom"/>
</dbReference>
<organism evidence="4 5">
    <name type="scientific">Astathelohania contejeani</name>
    <dbReference type="NCBI Taxonomy" id="164912"/>
    <lineage>
        <taxon>Eukaryota</taxon>
        <taxon>Fungi</taxon>
        <taxon>Fungi incertae sedis</taxon>
        <taxon>Microsporidia</taxon>
        <taxon>Astathelohaniidae</taxon>
        <taxon>Astathelohania</taxon>
    </lineage>
</organism>
<name>A0ABQ7HWM4_9MICR</name>
<evidence type="ECO:0000256" key="1">
    <source>
        <dbReference type="ARBA" id="ARBA00023125"/>
    </source>
</evidence>
<evidence type="ECO:0000256" key="2">
    <source>
        <dbReference type="PROSITE-ProRule" id="PRU00267"/>
    </source>
</evidence>
<accession>A0ABQ7HWM4</accession>
<protein>
    <submittedName>
        <fullName evidence="4">Intrastrand cross-link recognition protein</fullName>
    </submittedName>
</protein>
<gene>
    <name evidence="4" type="primary">IXR1</name>
    <name evidence="4" type="ORF">TCON_2209</name>
</gene>
<evidence type="ECO:0000313" key="4">
    <source>
        <dbReference type="EMBL" id="KAF7682571.1"/>
    </source>
</evidence>
<proteinExistence type="predicted"/>
<evidence type="ECO:0000259" key="3">
    <source>
        <dbReference type="PROSITE" id="PS50118"/>
    </source>
</evidence>
<dbReference type="EMBL" id="SBIQ01000222">
    <property type="protein sequence ID" value="KAF7682571.1"/>
    <property type="molecule type" value="Genomic_DNA"/>
</dbReference>
<feature type="DNA-binding region" description="HMG box" evidence="2">
    <location>
        <begin position="11"/>
        <end position="79"/>
    </location>
</feature>
<dbReference type="CDD" id="cd00084">
    <property type="entry name" value="HMG-box_SF"/>
    <property type="match status" value="1"/>
</dbReference>
<dbReference type="PROSITE" id="PS50118">
    <property type="entry name" value="HMG_BOX_2"/>
    <property type="match status" value="2"/>
</dbReference>
<dbReference type="SUPFAM" id="SSF47095">
    <property type="entry name" value="HMG-box"/>
    <property type="match status" value="2"/>
</dbReference>
<keyword evidence="2" id="KW-0539">Nucleus</keyword>
<dbReference type="SMART" id="SM00398">
    <property type="entry name" value="HMG"/>
    <property type="match status" value="2"/>
</dbReference>
<dbReference type="InterPro" id="IPR050342">
    <property type="entry name" value="HMGB"/>
</dbReference>
<reference evidence="4 5" key="1">
    <citation type="submission" date="2019-01" db="EMBL/GenBank/DDBJ databases">
        <title>Genomes sequencing and comparative genomics of infectious freshwater microsporidia, Cucumispora dikerogammari and Thelohania contejeani.</title>
        <authorList>
            <person name="Cormier A."/>
            <person name="Giraud I."/>
            <person name="Wattier R."/>
            <person name="Teixeira M."/>
            <person name="Grandjean F."/>
            <person name="Rigaud T."/>
            <person name="Cordaux R."/>
        </authorList>
    </citation>
    <scope>NUCLEOTIDE SEQUENCE [LARGE SCALE GENOMIC DNA]</scope>
    <source>
        <strain evidence="4">T1</strain>
        <tissue evidence="4">Spores</tissue>
    </source>
</reference>
<dbReference type="InterPro" id="IPR036910">
    <property type="entry name" value="HMG_box_dom_sf"/>
</dbReference>
<feature type="DNA-binding region" description="HMG box" evidence="2">
    <location>
        <begin position="107"/>
        <end position="175"/>
    </location>
</feature>
<dbReference type="PANTHER" id="PTHR48112">
    <property type="entry name" value="HIGH MOBILITY GROUP PROTEIN DSP1"/>
    <property type="match status" value="1"/>
</dbReference>
<feature type="domain" description="HMG box" evidence="3">
    <location>
        <begin position="11"/>
        <end position="79"/>
    </location>
</feature>
<dbReference type="Gene3D" id="1.10.30.10">
    <property type="entry name" value="High mobility group box domain"/>
    <property type="match status" value="2"/>
</dbReference>
<dbReference type="Pfam" id="PF00505">
    <property type="entry name" value="HMG_box"/>
    <property type="match status" value="2"/>
</dbReference>
<feature type="domain" description="HMG box" evidence="3">
    <location>
        <begin position="107"/>
        <end position="175"/>
    </location>
</feature>
<sequence>MAKKKKSTLAPSRPISAYLAFCNKMRTERQDDIAMIPVKDQAKKFGEWWRELSEEEKKPYYDEYKVQLELYHSDRKAYELTDAYKQELAEKELAKAEANAKPKKRKAPRALSAYNVFTSEEYEKIKNSGEKAAFGSMASVLSERWKMLSKEKKEEYQKLAEERTLKLREQENKGNSK</sequence>
<keyword evidence="1 2" id="KW-0238">DNA-binding</keyword>
<evidence type="ECO:0000313" key="5">
    <source>
        <dbReference type="Proteomes" id="UP001516464"/>
    </source>
</evidence>
<keyword evidence="5" id="KW-1185">Reference proteome</keyword>